<dbReference type="SUPFAM" id="SSF47095">
    <property type="entry name" value="HMG-box"/>
    <property type="match status" value="1"/>
</dbReference>
<keyword evidence="3" id="KW-0804">Transcription</keyword>
<organism evidence="7 8">
    <name type="scientific">Hanseniaspora opuntiae</name>
    <dbReference type="NCBI Taxonomy" id="211096"/>
    <lineage>
        <taxon>Eukaryota</taxon>
        <taxon>Fungi</taxon>
        <taxon>Dikarya</taxon>
        <taxon>Ascomycota</taxon>
        <taxon>Saccharomycotina</taxon>
        <taxon>Saccharomycetes</taxon>
        <taxon>Saccharomycodales</taxon>
        <taxon>Saccharomycodaceae</taxon>
        <taxon>Hanseniaspora</taxon>
    </lineage>
</organism>
<dbReference type="Pfam" id="PF00505">
    <property type="entry name" value="HMG_box"/>
    <property type="match status" value="1"/>
</dbReference>
<dbReference type="GO" id="GO:0005634">
    <property type="term" value="C:nucleus"/>
    <property type="evidence" value="ECO:0007669"/>
    <property type="project" value="UniProtKB-UniRule"/>
</dbReference>
<evidence type="ECO:0000313" key="8">
    <source>
        <dbReference type="Proteomes" id="UP000095605"/>
    </source>
</evidence>
<dbReference type="AlphaFoldDB" id="A0A1E5R6E0"/>
<evidence type="ECO:0000256" key="2">
    <source>
        <dbReference type="ARBA" id="ARBA00023125"/>
    </source>
</evidence>
<keyword evidence="4" id="KW-0539">Nucleus</keyword>
<keyword evidence="8" id="KW-1185">Reference proteome</keyword>
<feature type="domain" description="HMG box" evidence="6">
    <location>
        <begin position="52"/>
        <end position="125"/>
    </location>
</feature>
<dbReference type="InterPro" id="IPR036910">
    <property type="entry name" value="HMG_box_dom_sf"/>
</dbReference>
<dbReference type="InterPro" id="IPR050140">
    <property type="entry name" value="SRY-related_HMG-box_TF-like"/>
</dbReference>
<gene>
    <name evidence="7" type="ORF">AWRI3578_g3396</name>
</gene>
<dbReference type="FunFam" id="1.10.30.10:FF:000041">
    <property type="entry name" value="HMG box family protein"/>
    <property type="match status" value="1"/>
</dbReference>
<dbReference type="PROSITE" id="PS50118">
    <property type="entry name" value="HMG_BOX_2"/>
    <property type="match status" value="1"/>
</dbReference>
<dbReference type="CDD" id="cd01389">
    <property type="entry name" value="HMG-box_ROX1-like"/>
    <property type="match status" value="1"/>
</dbReference>
<name>A0A1E5R6E0_9ASCO</name>
<evidence type="ECO:0000259" key="6">
    <source>
        <dbReference type="PROSITE" id="PS50118"/>
    </source>
</evidence>
<proteinExistence type="predicted"/>
<dbReference type="OrthoDB" id="6247875at2759"/>
<comment type="caution">
    <text evidence="7">The sequence shown here is derived from an EMBL/GenBank/DDBJ whole genome shotgun (WGS) entry which is preliminary data.</text>
</comment>
<feature type="compositionally biased region" description="Low complexity" evidence="5">
    <location>
        <begin position="274"/>
        <end position="289"/>
    </location>
</feature>
<keyword evidence="1" id="KW-0805">Transcription regulation</keyword>
<dbReference type="PANTHER" id="PTHR10270:SF161">
    <property type="entry name" value="SEX-DETERMINING REGION Y PROTEIN"/>
    <property type="match status" value="1"/>
</dbReference>
<dbReference type="Gene3D" id="1.10.30.10">
    <property type="entry name" value="High mobility group box domain"/>
    <property type="match status" value="1"/>
</dbReference>
<dbReference type="PANTHER" id="PTHR10270">
    <property type="entry name" value="SOX TRANSCRIPTION FACTOR"/>
    <property type="match status" value="1"/>
</dbReference>
<dbReference type="Proteomes" id="UP000095605">
    <property type="component" value="Unassembled WGS sequence"/>
</dbReference>
<dbReference type="GO" id="GO:0030154">
    <property type="term" value="P:cell differentiation"/>
    <property type="evidence" value="ECO:0007669"/>
    <property type="project" value="TreeGrafter"/>
</dbReference>
<sequence>MDNNLNENSNKGDTFKANIIRATPDMKIPDVPEAEDIKIPKRLESKNSNGKVRRPRNAFIIFRSHQHKVFVDSFIKDNKPVPHNSEISKMIGAQWKSLSPKERKVWVDAAEKEKTDHLKKYPDYKYQPVRRKAKKELKEKEKVLKKNKMKVYNAIDNQNKLMEGKLPHEENDFHYQTSHRIDQTEPKEDNFNKGFNNLYEVNQSYPPINLKDSNQPVNYMQHATSSTNMAIDRFQMEQYQQMKQIEQLKQMEQIRYLQQQQYMMMQQQMLSQQPQEPTLTTNTKNNSNNDIMEPQALPEYYPRVPAQQYAVVDRRANEEEHNQVEEGQQPMRNGYMPQQYYMYLQDQQNKKNYMPDVGYEYYYQQNENVQPYGNFVGYQNYQQPEGTPPKQPQQSAQYIQPQYNQFYNGNIQQQGYYYGNDYPQGDMQ</sequence>
<evidence type="ECO:0000256" key="4">
    <source>
        <dbReference type="PROSITE-ProRule" id="PRU00267"/>
    </source>
</evidence>
<accession>A0A1E5R6E0</accession>
<evidence type="ECO:0000256" key="1">
    <source>
        <dbReference type="ARBA" id="ARBA00023015"/>
    </source>
</evidence>
<evidence type="ECO:0000256" key="3">
    <source>
        <dbReference type="ARBA" id="ARBA00023163"/>
    </source>
</evidence>
<dbReference type="GO" id="GO:0001228">
    <property type="term" value="F:DNA-binding transcription activator activity, RNA polymerase II-specific"/>
    <property type="evidence" value="ECO:0007669"/>
    <property type="project" value="TreeGrafter"/>
</dbReference>
<dbReference type="GO" id="GO:0000978">
    <property type="term" value="F:RNA polymerase II cis-regulatory region sequence-specific DNA binding"/>
    <property type="evidence" value="ECO:0007669"/>
    <property type="project" value="TreeGrafter"/>
</dbReference>
<evidence type="ECO:0000313" key="7">
    <source>
        <dbReference type="EMBL" id="OEJ82475.1"/>
    </source>
</evidence>
<dbReference type="SMART" id="SM00398">
    <property type="entry name" value="HMG"/>
    <property type="match status" value="1"/>
</dbReference>
<dbReference type="GO" id="GO:0000122">
    <property type="term" value="P:negative regulation of transcription by RNA polymerase II"/>
    <property type="evidence" value="ECO:0007669"/>
    <property type="project" value="TreeGrafter"/>
</dbReference>
<protein>
    <submittedName>
        <fullName evidence="7">Repressor ROX1</fullName>
    </submittedName>
</protein>
<reference evidence="8" key="1">
    <citation type="journal article" date="2016" name="Genome Announc.">
        <title>Genome sequences of three species of Hanseniaspora isolated from spontaneous wine fermentations.</title>
        <authorList>
            <person name="Sternes P.R."/>
            <person name="Lee D."/>
            <person name="Kutyna D.R."/>
            <person name="Borneman A.R."/>
        </authorList>
    </citation>
    <scope>NUCLEOTIDE SEQUENCE [LARGE SCALE GENOMIC DNA]</scope>
    <source>
        <strain evidence="8">AWRI3578</strain>
    </source>
</reference>
<feature type="region of interest" description="Disordered" evidence="5">
    <location>
        <begin position="274"/>
        <end position="299"/>
    </location>
</feature>
<dbReference type="InterPro" id="IPR009071">
    <property type="entry name" value="HMG_box_dom"/>
</dbReference>
<keyword evidence="2 4" id="KW-0238">DNA-binding</keyword>
<dbReference type="EMBL" id="LPNL01000008">
    <property type="protein sequence ID" value="OEJ82475.1"/>
    <property type="molecule type" value="Genomic_DNA"/>
</dbReference>
<evidence type="ECO:0000256" key="5">
    <source>
        <dbReference type="SAM" id="MobiDB-lite"/>
    </source>
</evidence>
<feature type="DNA-binding region" description="HMG box" evidence="4">
    <location>
        <begin position="52"/>
        <end position="125"/>
    </location>
</feature>